<dbReference type="SUPFAM" id="SSF103473">
    <property type="entry name" value="MFS general substrate transporter"/>
    <property type="match status" value="1"/>
</dbReference>
<dbReference type="InterPro" id="IPR005829">
    <property type="entry name" value="Sugar_transporter_CS"/>
</dbReference>
<dbReference type="PROSITE" id="PS00217">
    <property type="entry name" value="SUGAR_TRANSPORT_2"/>
    <property type="match status" value="1"/>
</dbReference>
<evidence type="ECO:0000313" key="10">
    <source>
        <dbReference type="Proteomes" id="UP000298154"/>
    </source>
</evidence>
<dbReference type="InterPro" id="IPR020846">
    <property type="entry name" value="MFS_dom"/>
</dbReference>
<dbReference type="OrthoDB" id="8953821at2"/>
<evidence type="ECO:0000256" key="6">
    <source>
        <dbReference type="ARBA" id="ARBA00023136"/>
    </source>
</evidence>
<evidence type="ECO:0000313" key="9">
    <source>
        <dbReference type="EMBL" id="TFD64237.1"/>
    </source>
</evidence>
<keyword evidence="2" id="KW-0813">Transport</keyword>
<feature type="transmembrane region" description="Helical" evidence="7">
    <location>
        <begin position="341"/>
        <end position="359"/>
    </location>
</feature>
<feature type="transmembrane region" description="Helical" evidence="7">
    <location>
        <begin position="410"/>
        <end position="428"/>
    </location>
</feature>
<keyword evidence="5 7" id="KW-1133">Transmembrane helix</keyword>
<dbReference type="PROSITE" id="PS50850">
    <property type="entry name" value="MFS"/>
    <property type="match status" value="1"/>
</dbReference>
<feature type="transmembrane region" description="Helical" evidence="7">
    <location>
        <begin position="94"/>
        <end position="115"/>
    </location>
</feature>
<feature type="transmembrane region" description="Helical" evidence="7">
    <location>
        <begin position="61"/>
        <end position="82"/>
    </location>
</feature>
<keyword evidence="3" id="KW-1003">Cell membrane</keyword>
<comment type="subcellular location">
    <subcellularLocation>
        <location evidence="1">Cell membrane</location>
        <topology evidence="1">Multi-pass membrane protein</topology>
    </subcellularLocation>
</comment>
<feature type="transmembrane region" description="Helical" evidence="7">
    <location>
        <begin position="35"/>
        <end position="55"/>
    </location>
</feature>
<dbReference type="CDD" id="cd17369">
    <property type="entry name" value="MFS_ShiA_like"/>
    <property type="match status" value="1"/>
</dbReference>
<evidence type="ECO:0000256" key="2">
    <source>
        <dbReference type="ARBA" id="ARBA00022448"/>
    </source>
</evidence>
<dbReference type="InterPro" id="IPR036259">
    <property type="entry name" value="MFS_trans_sf"/>
</dbReference>
<evidence type="ECO:0000256" key="3">
    <source>
        <dbReference type="ARBA" id="ARBA00022475"/>
    </source>
</evidence>
<feature type="transmembrane region" description="Helical" evidence="7">
    <location>
        <begin position="380"/>
        <end position="404"/>
    </location>
</feature>
<evidence type="ECO:0000256" key="4">
    <source>
        <dbReference type="ARBA" id="ARBA00022692"/>
    </source>
</evidence>
<accession>A0A4R9AKM9</accession>
<dbReference type="PANTHER" id="PTHR43045">
    <property type="entry name" value="SHIKIMATE TRANSPORTER"/>
    <property type="match status" value="1"/>
</dbReference>
<sequence>MSTTRADTRNDVQSSGLKKVVAASMAGTVVEWYEFFLYASAATLVFGTLFFPNAGSELEGIIAAFATYAVGFLARPIGGIVFGHFGDKFGRKRLLQFSLVLVGVATFLMGCLPTFQQIGYLAPVLLVLLRFIQGFAVGGEWGGAVLLVAEHSPEESRGFWASWPQAAVPMGNLLATGVLFVLASTMSNEAFLSWGWRVAFWLSAVIVLVGYYIRTKVSDAPIFLKAQKEVVAGNKGYGIIEVFRRYPRGVFTAMGLRFAENILYYLVVVFSITYLKIIVEMDTSRVLLLLLIAHAVHFVVIPLVGHLSDRAGRRPVYFIGAVLAGTWGFFAFPMMDTENDFIIIVAIMIGLLFHALMYAGQPAIMAEMFPTRMRYSGVSLGYQVTSVIAGSIAPIIAVSLLSTFESSVPVAIYLAGACLVTALVVLTLKETRGLSLHDIDAADAAASADRVAADPDGVGRR</sequence>
<keyword evidence="6 7" id="KW-0472">Membrane</keyword>
<dbReference type="RefSeq" id="WP_134556324.1">
    <property type="nucleotide sequence ID" value="NZ_SOHK01000017.1"/>
</dbReference>
<dbReference type="InterPro" id="IPR005828">
    <property type="entry name" value="MFS_sugar_transport-like"/>
</dbReference>
<feature type="transmembrane region" description="Helical" evidence="7">
    <location>
        <begin position="285"/>
        <end position="304"/>
    </location>
</feature>
<feature type="domain" description="Major facilitator superfamily (MFS) profile" evidence="8">
    <location>
        <begin position="20"/>
        <end position="433"/>
    </location>
</feature>
<evidence type="ECO:0000259" key="8">
    <source>
        <dbReference type="PROSITE" id="PS50850"/>
    </source>
</evidence>
<feature type="transmembrane region" description="Helical" evidence="7">
    <location>
        <begin position="316"/>
        <end position="335"/>
    </location>
</feature>
<dbReference type="Pfam" id="PF00083">
    <property type="entry name" value="Sugar_tr"/>
    <property type="match status" value="2"/>
</dbReference>
<proteinExistence type="predicted"/>
<feature type="transmembrane region" description="Helical" evidence="7">
    <location>
        <begin position="262"/>
        <end position="279"/>
    </location>
</feature>
<dbReference type="GO" id="GO:0022857">
    <property type="term" value="F:transmembrane transporter activity"/>
    <property type="evidence" value="ECO:0007669"/>
    <property type="project" value="InterPro"/>
</dbReference>
<feature type="transmembrane region" description="Helical" evidence="7">
    <location>
        <begin position="160"/>
        <end position="182"/>
    </location>
</feature>
<dbReference type="AlphaFoldDB" id="A0A4R9AKM9"/>
<dbReference type="PANTHER" id="PTHR43045:SF1">
    <property type="entry name" value="SHIKIMATE TRANSPORTER"/>
    <property type="match status" value="1"/>
</dbReference>
<reference evidence="9 10" key="1">
    <citation type="submission" date="2019-03" db="EMBL/GenBank/DDBJ databases">
        <title>Genomics of glacier-inhabiting Cryobacterium strains.</title>
        <authorList>
            <person name="Liu Q."/>
            <person name="Xin Y.-H."/>
        </authorList>
    </citation>
    <scope>NUCLEOTIDE SEQUENCE [LARGE SCALE GENOMIC DNA]</scope>
    <source>
        <strain evidence="9 10">Sr36</strain>
    </source>
</reference>
<dbReference type="Gene3D" id="1.20.1250.20">
    <property type="entry name" value="MFS general substrate transporter like domains"/>
    <property type="match status" value="1"/>
</dbReference>
<evidence type="ECO:0000256" key="7">
    <source>
        <dbReference type="SAM" id="Phobius"/>
    </source>
</evidence>
<comment type="caution">
    <text evidence="9">The sequence shown here is derived from an EMBL/GenBank/DDBJ whole genome shotgun (WGS) entry which is preliminary data.</text>
</comment>
<dbReference type="EMBL" id="SOHK01000017">
    <property type="protein sequence ID" value="TFD64237.1"/>
    <property type="molecule type" value="Genomic_DNA"/>
</dbReference>
<dbReference type="Proteomes" id="UP000298154">
    <property type="component" value="Unassembled WGS sequence"/>
</dbReference>
<feature type="transmembrane region" description="Helical" evidence="7">
    <location>
        <begin position="194"/>
        <end position="213"/>
    </location>
</feature>
<organism evidence="9 10">
    <name type="scientific">Cryobacterium ruanii</name>
    <dbReference type="NCBI Taxonomy" id="1259197"/>
    <lineage>
        <taxon>Bacteria</taxon>
        <taxon>Bacillati</taxon>
        <taxon>Actinomycetota</taxon>
        <taxon>Actinomycetes</taxon>
        <taxon>Micrococcales</taxon>
        <taxon>Microbacteriaceae</taxon>
        <taxon>Cryobacterium</taxon>
    </lineage>
</organism>
<dbReference type="GO" id="GO:0005886">
    <property type="term" value="C:plasma membrane"/>
    <property type="evidence" value="ECO:0007669"/>
    <property type="project" value="UniProtKB-SubCell"/>
</dbReference>
<keyword evidence="4 7" id="KW-0812">Transmembrane</keyword>
<keyword evidence="10" id="KW-1185">Reference proteome</keyword>
<evidence type="ECO:0000256" key="5">
    <source>
        <dbReference type="ARBA" id="ARBA00022989"/>
    </source>
</evidence>
<name>A0A4R9AKM9_9MICO</name>
<gene>
    <name evidence="9" type="ORF">E3T47_12140</name>
</gene>
<feature type="transmembrane region" description="Helical" evidence="7">
    <location>
        <begin position="121"/>
        <end position="148"/>
    </location>
</feature>
<evidence type="ECO:0000256" key="1">
    <source>
        <dbReference type="ARBA" id="ARBA00004651"/>
    </source>
</evidence>
<protein>
    <submittedName>
        <fullName evidence="9">MFS transporter</fullName>
    </submittedName>
</protein>